<keyword evidence="2" id="KW-0472">Membrane</keyword>
<dbReference type="InterPro" id="IPR007730">
    <property type="entry name" value="SPOR-like_dom"/>
</dbReference>
<feature type="domain" description="SPOR" evidence="3">
    <location>
        <begin position="244"/>
        <end position="330"/>
    </location>
</feature>
<keyword evidence="2" id="KW-0812">Transmembrane</keyword>
<feature type="compositionally biased region" description="Acidic residues" evidence="1">
    <location>
        <begin position="46"/>
        <end position="58"/>
    </location>
</feature>
<reference evidence="4" key="1">
    <citation type="submission" date="2022-12" db="EMBL/GenBank/DDBJ databases">
        <title>Bacterial isolates from different developmental stages of Nematostella vectensis.</title>
        <authorList>
            <person name="Fraune S."/>
        </authorList>
    </citation>
    <scope>NUCLEOTIDE SEQUENCE</scope>
    <source>
        <strain evidence="4">G21630-S1</strain>
    </source>
</reference>
<keyword evidence="5" id="KW-1185">Reference proteome</keyword>
<accession>A0ABT4LNA7</accession>
<dbReference type="SUPFAM" id="SSF110997">
    <property type="entry name" value="Sporulation related repeat"/>
    <property type="match status" value="1"/>
</dbReference>
<dbReference type="Gene3D" id="3.30.70.1070">
    <property type="entry name" value="Sporulation related repeat"/>
    <property type="match status" value="1"/>
</dbReference>
<dbReference type="Proteomes" id="UP001069802">
    <property type="component" value="Unassembled WGS sequence"/>
</dbReference>
<gene>
    <name evidence="4" type="ORF">O4H49_17750</name>
</gene>
<comment type="caution">
    <text evidence="4">The sequence shown here is derived from an EMBL/GenBank/DDBJ whole genome shotgun (WGS) entry which is preliminary data.</text>
</comment>
<sequence length="330" mass="35192">MSFNDSGNSSRGTGDGLREFEKVREKESLRATTDRDDSGRSFETDSFPDDEYWEDDVDSDPGEGLFRKLIPVGLGLIVVSVIGGGIFFILGDSNGPDQTVPNTIPLIEAETTPEKTKPEEPGGMAVPHQDKLVLNEEDAAVNSGQVEKLLPPPEVPLSPVVTDVPVEAETAPVSEGEATAVAEIPENPVALPPETPVEEAPVVLAPPPVVEGTKEVESVLAPPPVPEASQPVAEPASPEKPVQNAATGDYVLQLASLKSEADAMTEWKNIQRKLSDLLGDKQAIVEKADISGVGVRYRLQTGPFADKQAASDFCEKLKAAKRDCLVKKVK</sequence>
<dbReference type="RefSeq" id="WP_269424781.1">
    <property type="nucleotide sequence ID" value="NZ_JAPWGY010000009.1"/>
</dbReference>
<dbReference type="EMBL" id="JAPWGY010000009">
    <property type="protein sequence ID" value="MCZ4282635.1"/>
    <property type="molecule type" value="Genomic_DNA"/>
</dbReference>
<feature type="compositionally biased region" description="Polar residues" evidence="1">
    <location>
        <begin position="1"/>
        <end position="12"/>
    </location>
</feature>
<feature type="region of interest" description="Disordered" evidence="1">
    <location>
        <begin position="221"/>
        <end position="242"/>
    </location>
</feature>
<feature type="transmembrane region" description="Helical" evidence="2">
    <location>
        <begin position="69"/>
        <end position="90"/>
    </location>
</feature>
<name>A0ABT4LNA7_9PROT</name>
<dbReference type="Pfam" id="PF05036">
    <property type="entry name" value="SPOR"/>
    <property type="match status" value="1"/>
</dbReference>
<dbReference type="PROSITE" id="PS51724">
    <property type="entry name" value="SPOR"/>
    <property type="match status" value="1"/>
</dbReference>
<organism evidence="4 5">
    <name type="scientific">Kiloniella laminariae</name>
    <dbReference type="NCBI Taxonomy" id="454162"/>
    <lineage>
        <taxon>Bacteria</taxon>
        <taxon>Pseudomonadati</taxon>
        <taxon>Pseudomonadota</taxon>
        <taxon>Alphaproteobacteria</taxon>
        <taxon>Rhodospirillales</taxon>
        <taxon>Kiloniellaceae</taxon>
        <taxon>Kiloniella</taxon>
    </lineage>
</organism>
<keyword evidence="2" id="KW-1133">Transmembrane helix</keyword>
<feature type="region of interest" description="Disordered" evidence="1">
    <location>
        <begin position="1"/>
        <end position="58"/>
    </location>
</feature>
<evidence type="ECO:0000313" key="5">
    <source>
        <dbReference type="Proteomes" id="UP001069802"/>
    </source>
</evidence>
<evidence type="ECO:0000313" key="4">
    <source>
        <dbReference type="EMBL" id="MCZ4282635.1"/>
    </source>
</evidence>
<evidence type="ECO:0000256" key="1">
    <source>
        <dbReference type="SAM" id="MobiDB-lite"/>
    </source>
</evidence>
<evidence type="ECO:0000256" key="2">
    <source>
        <dbReference type="SAM" id="Phobius"/>
    </source>
</evidence>
<feature type="compositionally biased region" description="Basic and acidic residues" evidence="1">
    <location>
        <begin position="16"/>
        <end position="43"/>
    </location>
</feature>
<dbReference type="InterPro" id="IPR036680">
    <property type="entry name" value="SPOR-like_sf"/>
</dbReference>
<protein>
    <submittedName>
        <fullName evidence="4">SPOR domain-containing protein</fullName>
    </submittedName>
</protein>
<proteinExistence type="predicted"/>
<evidence type="ECO:0000259" key="3">
    <source>
        <dbReference type="PROSITE" id="PS51724"/>
    </source>
</evidence>